<reference evidence="1" key="1">
    <citation type="submission" date="2014-09" db="EMBL/GenBank/DDBJ databases">
        <authorList>
            <person name="Magalhaes I.L.F."/>
            <person name="Oliveira U."/>
            <person name="Santos F.R."/>
            <person name="Vidigal T.H.D.A."/>
            <person name="Brescovit A.D."/>
            <person name="Santos A.J."/>
        </authorList>
    </citation>
    <scope>NUCLEOTIDE SEQUENCE</scope>
    <source>
        <tissue evidence="1">Shoot tissue taken approximately 20 cm above the soil surface</tissue>
    </source>
</reference>
<name>A0A0A9CDM8_ARUDO</name>
<proteinExistence type="predicted"/>
<evidence type="ECO:0000313" key="1">
    <source>
        <dbReference type="EMBL" id="JAD73661.1"/>
    </source>
</evidence>
<reference evidence="1" key="2">
    <citation type="journal article" date="2015" name="Data Brief">
        <title>Shoot transcriptome of the giant reed, Arundo donax.</title>
        <authorList>
            <person name="Barrero R.A."/>
            <person name="Guerrero F.D."/>
            <person name="Moolhuijzen P."/>
            <person name="Goolsby J.A."/>
            <person name="Tidwell J."/>
            <person name="Bellgard S.E."/>
            <person name="Bellgard M.I."/>
        </authorList>
    </citation>
    <scope>NUCLEOTIDE SEQUENCE</scope>
    <source>
        <tissue evidence="1">Shoot tissue taken approximately 20 cm above the soil surface</tissue>
    </source>
</reference>
<sequence>MLSLNCHNTLSDVYSRIELKISQITITKNTGISDSFFRLAPQMLEF</sequence>
<dbReference type="EMBL" id="GBRH01224234">
    <property type="protein sequence ID" value="JAD73661.1"/>
    <property type="molecule type" value="Transcribed_RNA"/>
</dbReference>
<organism evidence="1">
    <name type="scientific">Arundo donax</name>
    <name type="common">Giant reed</name>
    <name type="synonym">Donax arundinaceus</name>
    <dbReference type="NCBI Taxonomy" id="35708"/>
    <lineage>
        <taxon>Eukaryota</taxon>
        <taxon>Viridiplantae</taxon>
        <taxon>Streptophyta</taxon>
        <taxon>Embryophyta</taxon>
        <taxon>Tracheophyta</taxon>
        <taxon>Spermatophyta</taxon>
        <taxon>Magnoliopsida</taxon>
        <taxon>Liliopsida</taxon>
        <taxon>Poales</taxon>
        <taxon>Poaceae</taxon>
        <taxon>PACMAD clade</taxon>
        <taxon>Arundinoideae</taxon>
        <taxon>Arundineae</taxon>
        <taxon>Arundo</taxon>
    </lineage>
</organism>
<dbReference type="AlphaFoldDB" id="A0A0A9CDM8"/>
<accession>A0A0A9CDM8</accession>
<protein>
    <submittedName>
        <fullName evidence="1">Uncharacterized protein</fullName>
    </submittedName>
</protein>